<sequence length="95" mass="10845">MPIEERANPCNDRGGLNVLGAARLLCANYAYEITLAIRYSSQCFDTINQPQCSDTFNSHHKWGDVDTTTDSRSSTRGQHNRRQLYGRYGKTNPYR</sequence>
<reference evidence="3" key="1">
    <citation type="submission" date="2017-02" db="UniProtKB">
        <authorList>
            <consortium name="WormBaseParasite"/>
        </authorList>
    </citation>
    <scope>IDENTIFICATION</scope>
</reference>
<feature type="region of interest" description="Disordered" evidence="1">
    <location>
        <begin position="62"/>
        <end position="95"/>
    </location>
</feature>
<proteinExistence type="predicted"/>
<dbReference type="AlphaFoldDB" id="A0A0M3I601"/>
<accession>A0A0M3I601</accession>
<organism evidence="2 3">
    <name type="scientific">Ascaris lumbricoides</name>
    <name type="common">Giant roundworm</name>
    <dbReference type="NCBI Taxonomy" id="6252"/>
    <lineage>
        <taxon>Eukaryota</taxon>
        <taxon>Metazoa</taxon>
        <taxon>Ecdysozoa</taxon>
        <taxon>Nematoda</taxon>
        <taxon>Chromadorea</taxon>
        <taxon>Rhabditida</taxon>
        <taxon>Spirurina</taxon>
        <taxon>Ascaridomorpha</taxon>
        <taxon>Ascaridoidea</taxon>
        <taxon>Ascarididae</taxon>
        <taxon>Ascaris</taxon>
    </lineage>
</organism>
<dbReference type="WBParaSite" id="ALUE_0001242301-mRNA-1">
    <property type="protein sequence ID" value="ALUE_0001242301-mRNA-1"/>
    <property type="gene ID" value="ALUE_0001242301"/>
</dbReference>
<name>A0A0M3I601_ASCLU</name>
<evidence type="ECO:0000313" key="2">
    <source>
        <dbReference type="Proteomes" id="UP000036681"/>
    </source>
</evidence>
<evidence type="ECO:0000313" key="3">
    <source>
        <dbReference type="WBParaSite" id="ALUE_0001242301-mRNA-1"/>
    </source>
</evidence>
<dbReference type="Proteomes" id="UP000036681">
    <property type="component" value="Unplaced"/>
</dbReference>
<keyword evidence="2" id="KW-1185">Reference proteome</keyword>
<protein>
    <submittedName>
        <fullName evidence="3">Uncharacterized protein</fullName>
    </submittedName>
</protein>
<evidence type="ECO:0000256" key="1">
    <source>
        <dbReference type="SAM" id="MobiDB-lite"/>
    </source>
</evidence>
<feature type="compositionally biased region" description="Low complexity" evidence="1">
    <location>
        <begin position="66"/>
        <end position="76"/>
    </location>
</feature>